<gene>
    <name evidence="4" type="ORF">Tci_005994</name>
</gene>
<protein>
    <submittedName>
        <fullName evidence="4">Uncharacterized mitochondrial protein AtMg00810-like</fullName>
    </submittedName>
</protein>
<feature type="compositionally biased region" description="Polar residues" evidence="2">
    <location>
        <begin position="615"/>
        <end position="629"/>
    </location>
</feature>
<feature type="compositionally biased region" description="Polar residues" evidence="2">
    <location>
        <begin position="814"/>
        <end position="830"/>
    </location>
</feature>
<dbReference type="GO" id="GO:0003676">
    <property type="term" value="F:nucleic acid binding"/>
    <property type="evidence" value="ECO:0007669"/>
    <property type="project" value="InterPro"/>
</dbReference>
<dbReference type="InterPro" id="IPR043502">
    <property type="entry name" value="DNA/RNA_pol_sf"/>
</dbReference>
<feature type="compositionally biased region" description="Basic and acidic residues" evidence="2">
    <location>
        <begin position="595"/>
        <end position="614"/>
    </location>
</feature>
<dbReference type="PROSITE" id="PS50158">
    <property type="entry name" value="ZF_CCHC"/>
    <property type="match status" value="1"/>
</dbReference>
<reference evidence="4" key="1">
    <citation type="journal article" date="2019" name="Sci. Rep.">
        <title>Draft genome of Tanacetum cinerariifolium, the natural source of mosquito coil.</title>
        <authorList>
            <person name="Yamashiro T."/>
            <person name="Shiraishi A."/>
            <person name="Satake H."/>
            <person name="Nakayama K."/>
        </authorList>
    </citation>
    <scope>NUCLEOTIDE SEQUENCE</scope>
</reference>
<feature type="region of interest" description="Disordered" evidence="2">
    <location>
        <begin position="814"/>
        <end position="835"/>
    </location>
</feature>
<evidence type="ECO:0000256" key="1">
    <source>
        <dbReference type="PROSITE-ProRule" id="PRU00047"/>
    </source>
</evidence>
<feature type="compositionally biased region" description="Polar residues" evidence="2">
    <location>
        <begin position="585"/>
        <end position="594"/>
    </location>
</feature>
<feature type="region of interest" description="Disordered" evidence="2">
    <location>
        <begin position="361"/>
        <end position="387"/>
    </location>
</feature>
<dbReference type="InterPro" id="IPR036875">
    <property type="entry name" value="Znf_CCHC_sf"/>
</dbReference>
<evidence type="ECO:0000313" key="4">
    <source>
        <dbReference type="EMBL" id="GEU34016.1"/>
    </source>
</evidence>
<name>A0A6L2JAS1_TANCI</name>
<feature type="domain" description="CCHC-type" evidence="3">
    <location>
        <begin position="167"/>
        <end position="181"/>
    </location>
</feature>
<feature type="compositionally biased region" description="Polar residues" evidence="2">
    <location>
        <begin position="1026"/>
        <end position="1047"/>
    </location>
</feature>
<evidence type="ECO:0000259" key="3">
    <source>
        <dbReference type="PROSITE" id="PS50158"/>
    </source>
</evidence>
<feature type="region of interest" description="Disordered" evidence="2">
    <location>
        <begin position="574"/>
        <end position="647"/>
    </location>
</feature>
<feature type="region of interest" description="Disordered" evidence="2">
    <location>
        <begin position="1642"/>
        <end position="1692"/>
    </location>
</feature>
<dbReference type="EMBL" id="BKCJ010000528">
    <property type="protein sequence ID" value="GEU34016.1"/>
    <property type="molecule type" value="Genomic_DNA"/>
</dbReference>
<dbReference type="SUPFAM" id="SSF57756">
    <property type="entry name" value="Retrovirus zinc finger-like domains"/>
    <property type="match status" value="1"/>
</dbReference>
<proteinExistence type="predicted"/>
<accession>A0A6L2JAS1</accession>
<dbReference type="Pfam" id="PF07727">
    <property type="entry name" value="RVT_2"/>
    <property type="match status" value="1"/>
</dbReference>
<keyword evidence="1" id="KW-0479">Metal-binding</keyword>
<dbReference type="PANTHER" id="PTHR11439:SF495">
    <property type="entry name" value="REVERSE TRANSCRIPTASE, RNA-DEPENDENT DNA POLYMERASE-RELATED"/>
    <property type="match status" value="1"/>
</dbReference>
<keyword evidence="1" id="KW-0863">Zinc-finger</keyword>
<dbReference type="InterPro" id="IPR001878">
    <property type="entry name" value="Znf_CCHC"/>
</dbReference>
<keyword evidence="1" id="KW-0862">Zinc</keyword>
<dbReference type="SUPFAM" id="SSF56672">
    <property type="entry name" value="DNA/RNA polymerases"/>
    <property type="match status" value="1"/>
</dbReference>
<feature type="compositionally biased region" description="Basic and acidic residues" evidence="2">
    <location>
        <begin position="995"/>
        <end position="1011"/>
    </location>
</feature>
<dbReference type="InterPro" id="IPR013103">
    <property type="entry name" value="RVT_2"/>
</dbReference>
<feature type="region of interest" description="Disordered" evidence="2">
    <location>
        <begin position="989"/>
        <end position="1057"/>
    </location>
</feature>
<feature type="compositionally biased region" description="Pro residues" evidence="2">
    <location>
        <begin position="1671"/>
        <end position="1687"/>
    </location>
</feature>
<dbReference type="GO" id="GO:0008270">
    <property type="term" value="F:zinc ion binding"/>
    <property type="evidence" value="ECO:0007669"/>
    <property type="project" value="UniProtKB-KW"/>
</dbReference>
<comment type="caution">
    <text evidence="4">The sequence shown here is derived from an EMBL/GenBank/DDBJ whole genome shotgun (WGS) entry which is preliminary data.</text>
</comment>
<dbReference type="Gene3D" id="4.10.60.10">
    <property type="entry name" value="Zinc finger, CCHC-type"/>
    <property type="match status" value="1"/>
</dbReference>
<organism evidence="4">
    <name type="scientific">Tanacetum cinerariifolium</name>
    <name type="common">Dalmatian daisy</name>
    <name type="synonym">Chrysanthemum cinerariifolium</name>
    <dbReference type="NCBI Taxonomy" id="118510"/>
    <lineage>
        <taxon>Eukaryota</taxon>
        <taxon>Viridiplantae</taxon>
        <taxon>Streptophyta</taxon>
        <taxon>Embryophyta</taxon>
        <taxon>Tracheophyta</taxon>
        <taxon>Spermatophyta</taxon>
        <taxon>Magnoliopsida</taxon>
        <taxon>eudicotyledons</taxon>
        <taxon>Gunneridae</taxon>
        <taxon>Pentapetalae</taxon>
        <taxon>asterids</taxon>
        <taxon>campanulids</taxon>
        <taxon>Asterales</taxon>
        <taxon>Asteraceae</taxon>
        <taxon>Asteroideae</taxon>
        <taxon>Anthemideae</taxon>
        <taxon>Anthemidinae</taxon>
        <taxon>Tanacetum</taxon>
    </lineage>
</organism>
<dbReference type="PANTHER" id="PTHR11439">
    <property type="entry name" value="GAG-POL-RELATED RETROTRANSPOSON"/>
    <property type="match status" value="1"/>
</dbReference>
<dbReference type="CDD" id="cd09272">
    <property type="entry name" value="RNase_HI_RT_Ty1"/>
    <property type="match status" value="1"/>
</dbReference>
<feature type="compositionally biased region" description="Polar residues" evidence="2">
    <location>
        <begin position="637"/>
        <end position="647"/>
    </location>
</feature>
<evidence type="ECO:0000256" key="2">
    <source>
        <dbReference type="SAM" id="MobiDB-lite"/>
    </source>
</evidence>
<sequence>MRIEQYFLMTDYSLWEVILNGDSPAPTWVIEGVVQPVAPTTVEQRLDRKNELKARSTLLMALPNKHQLKFNIHKDAKTLMEAIEKDLEEQSLDALFNSLKIYEAEVKSSSSASTSIQNIAFVSSQTIDSTNDPVSAIASVSSASAKILVSALPNVDTLSFDMSKVECYNCHRKGHVARECRFPKDTRRNVTAKPQRRNVPVQTSTSNALVLQCDGVGSYDWSFQAEEEPTNYALMAITSSSSSSSDNELPDENLVLLRVPIEHNMYNVDLKNIAPSGDLTCLFAKAKLDESSLWKANEGLLVGYSVSSKAFRVLNCRTRIVQETLHINFLKNKPNVTGSGPTWLFDIDTLTKTMNYKPVTTCNQSNPSAETEDSNSETASSKSVKESSLDSATKDVHAIKYKMSKAKERCMIYFRSVHSHLQVLSKEDLKGTRIEHGFTQAFMSLFGQEADTFTSTMLLNTSTLLNTLESRLNTLEIHYSNTWVMSRSPFLKEHVIKGEVQDDNSRSGNDTYADDADIRPIYDEEPMATIQLTDECNIFSIGQQDTEQPEIINEVTQHYLPKKLESAFAKPDHMIASSSSRNSSKNMPRFSSNDMVHHHYQDEAKKKTQDRDMNSKTTVMTPARFQSTTDDSKPKPRSTNHSSRSLPISKSSCVTITAMPKADHSKSPNSFSDPIRFSVLHDIHFLPIRLPLCMRKYLLDLILGGNPTGRIFKSVGLRWLPTEKLFDSCTSKVESEPSHSSNVDISKIHECKQTLDLSAGTSINVPKEQSLDVSTEVTSTDTIVMTSMIELESQFDPSFVEYFNGENQVVSKPSAVTTANTSDNRQQQPDSTSSTLSLATTVAADGNFVLEDGNPARANVKQALGRPYALSWKPCQGDSLNLPDHRYIVGSAASFQRSRIHKPHAHTQALKFKQRIVYWGDYSKYNTCVQEQFDVEKAREESAQQYVLFPVWSSGSTNPYNTNDDDAFGGKKPEFEGRKPESEVYVSLSSIAQTKKHDDKTKREAKGKSHVESLTGYRNLSADAASPSNTAVNPTHGKSSYMNTSQYPDDPNMPELEDITYSDNEEDVGAEADFTSLKTTIIVSPIPTTKVHTDHPVTQIIGELSSATQTKSMTIVAKDQCGLSQINNDDFHTCMFACFLSQEEPKRVPQDLKDPRHTQEESIDYEEVFAPVARIEAIRLFLTYASFMGFMVYQMDIKSAFLYGTIEEEIYVDDIIFGSTNKDLRKGFEKLMKDKFQMSSMGELTFFLGLQVKQKPDGIFISHDKYVAEILRKFGLTDRKSASTPIDTNEPLLKDPYGEDVDVHIYRSIIGSLMYLTLSRPEIMFAVCACARFQVTPKASHLHAVKRIFRYLKGKPHLGLWYPKDLPFNLVAYSDSDYAGASLDMKSTTRGCQVFGCRLISWQCKKQTVMATSSTEAEYVVAASCCAQVLWIQNQLLDYRLNVTAVSSKFLLFGLTNCCCSLNAVRLQALVDKKKVIITKATIGDALRLDDAESIDCLLNKEIFTELTRMGYDKPSTKLTFYKAFFSPQWKFLIHTTLQCMSAKRTSWNEFSFSMVSAVICLSIGRKFIFSKAQVSDISSHSTKYSSPAHTQKVFANMRSVGKGFSGVDTPLFEGMIVAQQDDDIADEGAASVVVDDVPAAAAKPSIPSPPPTTQPPPLSQDLPSTSQVEPTPPPSLIAQPPSPQQQPHPSQNAEISMDLFHTLLETFTKLKQRVKKLERRNKLKGRIIASIDADDDVTLKDVADIGKEVVVDAEIEESADDDKLEPAELQEVVEVVTTAKLITELVTATSATATSATITATDTLITTVPLTAAPSAARRRKRVRIRESQAEKVAKKQKLDEEVEELRRHLQIVPNDEDDVYTKATPLARKVPVVDYEIYTENNKPYYKITRADGYPQLFLSFLTLLKNFDREDLEVLWQLVKERFASSKPKNFLNDFLLTTITYMFEKPDV</sequence>
<feature type="compositionally biased region" description="Pro residues" evidence="2">
    <location>
        <begin position="1647"/>
        <end position="1659"/>
    </location>
</feature>